<protein>
    <submittedName>
        <fullName evidence="5">Beta-eliminating lyase</fullName>
    </submittedName>
</protein>
<keyword evidence="5" id="KW-0456">Lyase</keyword>
<dbReference type="GO" id="GO:0016829">
    <property type="term" value="F:lyase activity"/>
    <property type="evidence" value="ECO:0007669"/>
    <property type="project" value="UniProtKB-KW"/>
</dbReference>
<feature type="domain" description="Aromatic amino acid beta-eliminating lyase/threonine aldolase" evidence="4">
    <location>
        <begin position="19"/>
        <end position="246"/>
    </location>
</feature>
<dbReference type="GO" id="GO:0006520">
    <property type="term" value="P:amino acid metabolic process"/>
    <property type="evidence" value="ECO:0007669"/>
    <property type="project" value="InterPro"/>
</dbReference>
<dbReference type="InterPro" id="IPR001597">
    <property type="entry name" value="ArAA_b-elim_lyase/Thr_aldolase"/>
</dbReference>
<dbReference type="OrthoDB" id="10261951at2759"/>
<accession>A0A6A7A6G0</accession>
<dbReference type="Gene3D" id="3.40.640.10">
    <property type="entry name" value="Type I PLP-dependent aspartate aminotransferase-like (Major domain)"/>
    <property type="match status" value="1"/>
</dbReference>
<comment type="similarity">
    <text evidence="2">Belongs to the threonine aldolase family.</text>
</comment>
<dbReference type="Proteomes" id="UP000799424">
    <property type="component" value="Unassembled WGS sequence"/>
</dbReference>
<dbReference type="InterPro" id="IPR015422">
    <property type="entry name" value="PyrdxlP-dep_Trfase_small"/>
</dbReference>
<dbReference type="InterPro" id="IPR015421">
    <property type="entry name" value="PyrdxlP-dep_Trfase_major"/>
</dbReference>
<evidence type="ECO:0000313" key="6">
    <source>
        <dbReference type="Proteomes" id="UP000799424"/>
    </source>
</evidence>
<comment type="cofactor">
    <cofactor evidence="1">
        <name>pyridoxal 5'-phosphate</name>
        <dbReference type="ChEBI" id="CHEBI:597326"/>
    </cofactor>
</comment>
<evidence type="ECO:0000256" key="2">
    <source>
        <dbReference type="ARBA" id="ARBA00006966"/>
    </source>
</evidence>
<dbReference type="Pfam" id="PF01212">
    <property type="entry name" value="Beta_elim_lyase"/>
    <property type="match status" value="1"/>
</dbReference>
<dbReference type="EMBL" id="MU006222">
    <property type="protein sequence ID" value="KAF2828880.1"/>
    <property type="molecule type" value="Genomic_DNA"/>
</dbReference>
<sequence length="319" mass="34789">MNDTSKYSFHDDYSEGAHPNIIDALAQTNLSQQSGYGHEEYSEDARKANRDLISAPEATIHFTPGGTAANLISIATHLRPHESVIAAASAHIVGKEGGAIEATGHQMLIEAGEGGKLTLEMIRTAFNRSAAFAYQPEPKMVFVSNTTEIGTYANIAAVCKELDMLFLLDGARLGAALAFDVNDFTLADIYDLTDMFWIGGTKNGALLGEAVIIKAPQRGVLLAKSRVLGLARHANRVAGEMAERLVGLGFELWARAEANQVFVILPVALVEVLQRGFGFFVWEREREGWVVVRLVASWATDEAEARRLCGIVEGWMKRR</sequence>
<dbReference type="PANTHER" id="PTHR48097:SF5">
    <property type="entry name" value="LOW SPECIFICITY L-THREONINE ALDOLASE"/>
    <property type="match status" value="1"/>
</dbReference>
<keyword evidence="6" id="KW-1185">Reference proteome</keyword>
<evidence type="ECO:0000256" key="1">
    <source>
        <dbReference type="ARBA" id="ARBA00001933"/>
    </source>
</evidence>
<organism evidence="5 6">
    <name type="scientific">Ophiobolus disseminans</name>
    <dbReference type="NCBI Taxonomy" id="1469910"/>
    <lineage>
        <taxon>Eukaryota</taxon>
        <taxon>Fungi</taxon>
        <taxon>Dikarya</taxon>
        <taxon>Ascomycota</taxon>
        <taxon>Pezizomycotina</taxon>
        <taxon>Dothideomycetes</taxon>
        <taxon>Pleosporomycetidae</taxon>
        <taxon>Pleosporales</taxon>
        <taxon>Pleosporineae</taxon>
        <taxon>Phaeosphaeriaceae</taxon>
        <taxon>Ophiobolus</taxon>
    </lineage>
</organism>
<evidence type="ECO:0000313" key="5">
    <source>
        <dbReference type="EMBL" id="KAF2828880.1"/>
    </source>
</evidence>
<dbReference type="SUPFAM" id="SSF53383">
    <property type="entry name" value="PLP-dependent transferases"/>
    <property type="match status" value="1"/>
</dbReference>
<evidence type="ECO:0000259" key="4">
    <source>
        <dbReference type="Pfam" id="PF01212"/>
    </source>
</evidence>
<dbReference type="InterPro" id="IPR015424">
    <property type="entry name" value="PyrdxlP-dep_Trfase"/>
</dbReference>
<dbReference type="AlphaFoldDB" id="A0A6A7A6G0"/>
<name>A0A6A7A6G0_9PLEO</name>
<keyword evidence="3" id="KW-0663">Pyridoxal phosphate</keyword>
<proteinExistence type="inferred from homology"/>
<dbReference type="Gene3D" id="3.90.1150.10">
    <property type="entry name" value="Aspartate Aminotransferase, domain 1"/>
    <property type="match status" value="1"/>
</dbReference>
<dbReference type="PANTHER" id="PTHR48097">
    <property type="entry name" value="L-THREONINE ALDOLASE-RELATED"/>
    <property type="match status" value="1"/>
</dbReference>
<reference evidence="5" key="1">
    <citation type="journal article" date="2020" name="Stud. Mycol.">
        <title>101 Dothideomycetes genomes: a test case for predicting lifestyles and emergence of pathogens.</title>
        <authorList>
            <person name="Haridas S."/>
            <person name="Albert R."/>
            <person name="Binder M."/>
            <person name="Bloem J."/>
            <person name="Labutti K."/>
            <person name="Salamov A."/>
            <person name="Andreopoulos B."/>
            <person name="Baker S."/>
            <person name="Barry K."/>
            <person name="Bills G."/>
            <person name="Bluhm B."/>
            <person name="Cannon C."/>
            <person name="Castanera R."/>
            <person name="Culley D."/>
            <person name="Daum C."/>
            <person name="Ezra D."/>
            <person name="Gonzalez J."/>
            <person name="Henrissat B."/>
            <person name="Kuo A."/>
            <person name="Liang C."/>
            <person name="Lipzen A."/>
            <person name="Lutzoni F."/>
            <person name="Magnuson J."/>
            <person name="Mondo S."/>
            <person name="Nolan M."/>
            <person name="Ohm R."/>
            <person name="Pangilinan J."/>
            <person name="Park H.-J."/>
            <person name="Ramirez L."/>
            <person name="Alfaro M."/>
            <person name="Sun H."/>
            <person name="Tritt A."/>
            <person name="Yoshinaga Y."/>
            <person name="Zwiers L.-H."/>
            <person name="Turgeon B."/>
            <person name="Goodwin S."/>
            <person name="Spatafora J."/>
            <person name="Crous P."/>
            <person name="Grigoriev I."/>
        </authorList>
    </citation>
    <scope>NUCLEOTIDE SEQUENCE</scope>
    <source>
        <strain evidence="5">CBS 113818</strain>
    </source>
</reference>
<gene>
    <name evidence="5" type="ORF">CC86DRAFT_438386</name>
</gene>
<evidence type="ECO:0000256" key="3">
    <source>
        <dbReference type="ARBA" id="ARBA00022898"/>
    </source>
</evidence>